<dbReference type="GO" id="GO:0071281">
    <property type="term" value="P:cellular response to iron ion"/>
    <property type="evidence" value="ECO:0007669"/>
    <property type="project" value="TreeGrafter"/>
</dbReference>
<dbReference type="AlphaFoldDB" id="A0A6P1QQY6"/>
<name>A0A6P1QQY6_9FLAO</name>
<dbReference type="SUPFAM" id="SSF53807">
    <property type="entry name" value="Helical backbone' metal receptor"/>
    <property type="match status" value="1"/>
</dbReference>
<dbReference type="PROSITE" id="PS50983">
    <property type="entry name" value="FE_B12_PBP"/>
    <property type="match status" value="1"/>
</dbReference>
<dbReference type="Proteomes" id="UP000464318">
    <property type="component" value="Chromosome"/>
</dbReference>
<dbReference type="RefSeq" id="WP_160223651.1">
    <property type="nucleotide sequence ID" value="NZ_CP029149.1"/>
</dbReference>
<accession>A0A6P1QQY6</accession>
<dbReference type="OrthoDB" id="9812528at2"/>
<dbReference type="PANTHER" id="PTHR30535:SF34">
    <property type="entry name" value="MOLYBDATE-BINDING PROTEIN MOLA"/>
    <property type="match status" value="1"/>
</dbReference>
<dbReference type="EMBL" id="CP029149">
    <property type="protein sequence ID" value="QHN64502.1"/>
    <property type="molecule type" value="Genomic_DNA"/>
</dbReference>
<dbReference type="Pfam" id="PF01497">
    <property type="entry name" value="Peripla_BP_2"/>
    <property type="match status" value="1"/>
</dbReference>
<sequence length="353" mass="40930">MNAKFFFIISLFIVLSCKNESKKISDSDWIKISERISYSENKDFFEFKSGKFNYKIPQSKLPFKKIMLLNASLTGYILEIKAEDKINGIASPEYVFSQKIRALITQKKIQNIGNDQKYNIEKILSHKPDAVFTNYIESFENTYNILRKNDIQVIFIDEYLEQKPLDKANIINLFGQLLGKEKEASLRFEEIKKEYEKLSKLAQEQKEKPKVLVNEMYGNQWFLAGGKTFTANYLKDAGSNYILKENEQDTSVPMSFEEVFIRAKDAEYWVNVGNHKHKSELLNINPNYEKLSVYQKGEIYSLSGAMNGAANDAFESGAIRVDLMLKDYIKIFHPHLLPHHKLIYLKPVSTGYN</sequence>
<evidence type="ECO:0000313" key="2">
    <source>
        <dbReference type="Proteomes" id="UP000464318"/>
    </source>
</evidence>
<proteinExistence type="predicted"/>
<protein>
    <submittedName>
        <fullName evidence="1">ABC transporter substrate-binding protein</fullName>
    </submittedName>
</protein>
<dbReference type="PROSITE" id="PS51257">
    <property type="entry name" value="PROKAR_LIPOPROTEIN"/>
    <property type="match status" value="1"/>
</dbReference>
<dbReference type="KEGG" id="bcad:DBX24_00660"/>
<dbReference type="InterPro" id="IPR002491">
    <property type="entry name" value="ABC_transptr_periplasmic_BD"/>
</dbReference>
<keyword evidence="2" id="KW-1185">Reference proteome</keyword>
<evidence type="ECO:0000313" key="1">
    <source>
        <dbReference type="EMBL" id="QHN64502.1"/>
    </source>
</evidence>
<dbReference type="Gene3D" id="3.40.50.1980">
    <property type="entry name" value="Nitrogenase molybdenum iron protein domain"/>
    <property type="match status" value="2"/>
</dbReference>
<dbReference type="InterPro" id="IPR050902">
    <property type="entry name" value="ABC_Transporter_SBP"/>
</dbReference>
<reference evidence="1 2" key="1">
    <citation type="submission" date="2018-04" db="EMBL/GenBank/DDBJ databases">
        <title>Characteristic and Complete Genome Sequencing of A Novel Member of Infective Endocarditis Causative Bacteria: Bergeyella cardium QL-PH.</title>
        <authorList>
            <person name="Pan H."/>
            <person name="Sun E."/>
            <person name="Zhang Y."/>
        </authorList>
    </citation>
    <scope>NUCLEOTIDE SEQUENCE [LARGE SCALE GENOMIC DNA]</scope>
    <source>
        <strain evidence="1 2">HPQL</strain>
    </source>
</reference>
<dbReference type="PANTHER" id="PTHR30535">
    <property type="entry name" value="VITAMIN B12-BINDING PROTEIN"/>
    <property type="match status" value="1"/>
</dbReference>
<gene>
    <name evidence="1" type="ORF">DBX24_00660</name>
</gene>
<organism evidence="1 2">
    <name type="scientific">Bergeyella cardium</name>
    <dbReference type="NCBI Taxonomy" id="1585976"/>
    <lineage>
        <taxon>Bacteria</taxon>
        <taxon>Pseudomonadati</taxon>
        <taxon>Bacteroidota</taxon>
        <taxon>Flavobacteriia</taxon>
        <taxon>Flavobacteriales</taxon>
        <taxon>Weeksellaceae</taxon>
        <taxon>Bergeyella</taxon>
    </lineage>
</organism>